<evidence type="ECO:0000256" key="2">
    <source>
        <dbReference type="ARBA" id="ARBA00022692"/>
    </source>
</evidence>
<evidence type="ECO:0000313" key="6">
    <source>
        <dbReference type="Proteomes" id="UP000050794"/>
    </source>
</evidence>
<evidence type="ECO:0000256" key="3">
    <source>
        <dbReference type="ARBA" id="ARBA00022989"/>
    </source>
</evidence>
<dbReference type="GO" id="GO:0016020">
    <property type="term" value="C:membrane"/>
    <property type="evidence" value="ECO:0007669"/>
    <property type="project" value="UniProtKB-SubCell"/>
</dbReference>
<keyword evidence="6" id="KW-1185">Reference proteome</keyword>
<dbReference type="Gene3D" id="3.40.50.12190">
    <property type="match status" value="1"/>
</dbReference>
<evidence type="ECO:0000256" key="1">
    <source>
        <dbReference type="ARBA" id="ARBA00004370"/>
    </source>
</evidence>
<evidence type="ECO:0000313" key="7">
    <source>
        <dbReference type="WBParaSite" id="TCNE_0001243201-mRNA-1"/>
    </source>
</evidence>
<keyword evidence="4" id="KW-0472">Membrane</keyword>
<gene>
    <name evidence="5" type="ORF">TCNE_LOCUS12432</name>
</gene>
<proteinExistence type="predicted"/>
<keyword evidence="3" id="KW-1133">Transmembrane helix</keyword>
<organism evidence="6 7">
    <name type="scientific">Toxocara canis</name>
    <name type="common">Canine roundworm</name>
    <dbReference type="NCBI Taxonomy" id="6265"/>
    <lineage>
        <taxon>Eukaryota</taxon>
        <taxon>Metazoa</taxon>
        <taxon>Ecdysozoa</taxon>
        <taxon>Nematoda</taxon>
        <taxon>Chromadorea</taxon>
        <taxon>Rhabditida</taxon>
        <taxon>Spirurina</taxon>
        <taxon>Ascaridomorpha</taxon>
        <taxon>Ascaridoidea</taxon>
        <taxon>Toxocaridae</taxon>
        <taxon>Toxocara</taxon>
    </lineage>
</organism>
<evidence type="ECO:0000313" key="5">
    <source>
        <dbReference type="EMBL" id="VDM43753.1"/>
    </source>
</evidence>
<dbReference type="AlphaFoldDB" id="A0A183UVB2"/>
<dbReference type="InterPro" id="IPR038599">
    <property type="entry name" value="LAP1C-like_C_sf"/>
</dbReference>
<dbReference type="EMBL" id="UYWY01021263">
    <property type="protein sequence ID" value="VDM43753.1"/>
    <property type="molecule type" value="Genomic_DNA"/>
</dbReference>
<name>A0A183UVB2_TOXCA</name>
<accession>A0A183UVB2</accession>
<keyword evidence="2" id="KW-0812">Transmembrane</keyword>
<comment type="subcellular location">
    <subcellularLocation>
        <location evidence="1">Membrane</location>
    </subcellularLocation>
</comment>
<reference evidence="7" key="1">
    <citation type="submission" date="2016-06" db="UniProtKB">
        <authorList>
            <consortium name="WormBaseParasite"/>
        </authorList>
    </citation>
    <scope>IDENTIFICATION</scope>
</reference>
<protein>
    <submittedName>
        <fullName evidence="7">MurR/RpiR family transcriptional regulator</fullName>
    </submittedName>
</protein>
<reference evidence="5 6" key="2">
    <citation type="submission" date="2018-11" db="EMBL/GenBank/DDBJ databases">
        <authorList>
            <consortium name="Pathogen Informatics"/>
        </authorList>
    </citation>
    <scope>NUCLEOTIDE SEQUENCE [LARGE SCALE GENOMIC DNA]</scope>
</reference>
<evidence type="ECO:0000256" key="4">
    <source>
        <dbReference type="ARBA" id="ARBA00023136"/>
    </source>
</evidence>
<dbReference type="WBParaSite" id="TCNE_0001243201-mRNA-1">
    <property type="protein sequence ID" value="TCNE_0001243201-mRNA-1"/>
    <property type="gene ID" value="TCNE_0001243201"/>
</dbReference>
<sequence length="194" mass="22011">MVLFSRQFIEVATEPHVVLITGERATKFATDIVNVFSIVTHRGGVDTIVLSEHKQRYELDTEIVHSLSKASKAVVLDDFTLSRSMKTVVYCSSNLYSIRMLTGIDKLRGDAPLSLHSACDHDHSPYPSALILLTINRAMIASNKHCETEVLRGIYMLVLYFSFLADEWHSEYMNKDRISPILSRITSYVICLRE</sequence>
<dbReference type="Proteomes" id="UP000050794">
    <property type="component" value="Unassembled WGS sequence"/>
</dbReference>